<feature type="active site" description="Proton donor/acceptor" evidence="2">
    <location>
        <position position="146"/>
    </location>
</feature>
<dbReference type="Pfam" id="PF04203">
    <property type="entry name" value="Sortase"/>
    <property type="match status" value="1"/>
</dbReference>
<organism evidence="3 4">
    <name type="scientific">Blautia faecicola</name>
    <dbReference type="NCBI Taxonomy" id="2509240"/>
    <lineage>
        <taxon>Bacteria</taxon>
        <taxon>Bacillati</taxon>
        <taxon>Bacillota</taxon>
        <taxon>Clostridia</taxon>
        <taxon>Lachnospirales</taxon>
        <taxon>Lachnospiraceae</taxon>
        <taxon>Blautia</taxon>
    </lineage>
</organism>
<evidence type="ECO:0000256" key="2">
    <source>
        <dbReference type="PIRSR" id="PIRSR605754-1"/>
    </source>
</evidence>
<sequence length="260" mass="30139">MSTGRKVLFCLFAILFVGALTYGGLYIHSQREREKVYQDMETEKDPVETEEEKVQMTETEDIAQEETVKPDIPVDFEKLQKENPDIYAWITIPDTEIDYPVLQSESDDTYYLNHTVEKKKGLPGSIYSESQNRKDFSDPNTVLYGHNMKNGSMFAGLHKFSDEDYMTEHQKVIIYTPEHILTYKVFAAVVYDNRHILNCFDYSKISGKEEFLQSLKDSRNLSNIYIDTNIDEGDRLLTLSTCNSNTEQRFIVEAVLTDEQ</sequence>
<name>A0A4Q1RI16_9FIRM</name>
<evidence type="ECO:0000313" key="4">
    <source>
        <dbReference type="Proteomes" id="UP000290106"/>
    </source>
</evidence>
<keyword evidence="1 3" id="KW-0378">Hydrolase</keyword>
<dbReference type="EMBL" id="SDKC01000001">
    <property type="protein sequence ID" value="RXS75350.1"/>
    <property type="molecule type" value="Genomic_DNA"/>
</dbReference>
<evidence type="ECO:0000256" key="1">
    <source>
        <dbReference type="ARBA" id="ARBA00022801"/>
    </source>
</evidence>
<reference evidence="3 4" key="1">
    <citation type="submission" date="2019-01" db="EMBL/GenBank/DDBJ databases">
        <title>Blautia sp. nov. KGMB01111 isolated human feces.</title>
        <authorList>
            <person name="Park J.-E."/>
            <person name="Kim J.-S."/>
            <person name="Park S.-H."/>
        </authorList>
    </citation>
    <scope>NUCLEOTIDE SEQUENCE [LARGE SCALE GENOMIC DNA]</scope>
    <source>
        <strain evidence="3 4">KGMB01111</strain>
    </source>
</reference>
<dbReference type="SUPFAM" id="SSF63817">
    <property type="entry name" value="Sortase"/>
    <property type="match status" value="1"/>
</dbReference>
<keyword evidence="4" id="KW-1185">Reference proteome</keyword>
<evidence type="ECO:0000313" key="3">
    <source>
        <dbReference type="EMBL" id="RXS75350.1"/>
    </source>
</evidence>
<feature type="active site" description="Acyl-thioester intermediate" evidence="2">
    <location>
        <position position="242"/>
    </location>
</feature>
<dbReference type="InterPro" id="IPR023365">
    <property type="entry name" value="Sortase_dom-sf"/>
</dbReference>
<accession>A0A4Q1RI16</accession>
<dbReference type="RefSeq" id="WP_129257822.1">
    <property type="nucleotide sequence ID" value="NZ_SDKC01000001.1"/>
</dbReference>
<gene>
    <name evidence="3" type="primary">srtB</name>
    <name evidence="3" type="ORF">ETP43_09030</name>
</gene>
<dbReference type="CDD" id="cd05826">
    <property type="entry name" value="Sortase_B"/>
    <property type="match status" value="1"/>
</dbReference>
<dbReference type="Proteomes" id="UP000290106">
    <property type="component" value="Unassembled WGS sequence"/>
</dbReference>
<dbReference type="OrthoDB" id="9806013at2"/>
<dbReference type="GO" id="GO:0016787">
    <property type="term" value="F:hydrolase activity"/>
    <property type="evidence" value="ECO:0007669"/>
    <property type="project" value="UniProtKB-KW"/>
</dbReference>
<dbReference type="InterPro" id="IPR005754">
    <property type="entry name" value="Sortase"/>
</dbReference>
<proteinExistence type="predicted"/>
<comment type="caution">
    <text evidence="3">The sequence shown here is derived from an EMBL/GenBank/DDBJ whole genome shotgun (WGS) entry which is preliminary data.</text>
</comment>
<dbReference type="InterPro" id="IPR009835">
    <property type="entry name" value="SrtB"/>
</dbReference>
<dbReference type="EC" id="3.4.22.71" evidence="3"/>
<dbReference type="AlphaFoldDB" id="A0A4Q1RI16"/>
<dbReference type="NCBIfam" id="TIGR03064">
    <property type="entry name" value="sortase_srtB"/>
    <property type="match status" value="1"/>
</dbReference>
<protein>
    <submittedName>
        <fullName evidence="3">Class B sortase</fullName>
        <ecNumber evidence="3">3.4.22.71</ecNumber>
    </submittedName>
</protein>
<dbReference type="Gene3D" id="2.40.260.10">
    <property type="entry name" value="Sortase"/>
    <property type="match status" value="1"/>
</dbReference>